<feature type="transmembrane region" description="Helical" evidence="1">
    <location>
        <begin position="184"/>
        <end position="207"/>
    </location>
</feature>
<name>A0A2W5SN23_9BACT</name>
<dbReference type="SUPFAM" id="SSF47240">
    <property type="entry name" value="Ferritin-like"/>
    <property type="match status" value="1"/>
</dbReference>
<keyword evidence="1" id="KW-0812">Transmembrane</keyword>
<organism evidence="2 3">
    <name type="scientific">Archangium gephyra</name>
    <dbReference type="NCBI Taxonomy" id="48"/>
    <lineage>
        <taxon>Bacteria</taxon>
        <taxon>Pseudomonadati</taxon>
        <taxon>Myxococcota</taxon>
        <taxon>Myxococcia</taxon>
        <taxon>Myxococcales</taxon>
        <taxon>Cystobacterineae</taxon>
        <taxon>Archangiaceae</taxon>
        <taxon>Archangium</taxon>
    </lineage>
</organism>
<dbReference type="AlphaFoldDB" id="A0A2W5SN23"/>
<sequence length="213" mass="24326">MRLLVARLLRPFRWRSSHGTARMLLDFARAERSSYFDMMEAANVTAEPARKAQYLAHAVDEARHAKMFTLRALELDPSLAADPSLYQSDFEHLFTRLGEAKFLAFVHLGEKRGRAQMKLFREELHALEGTARADTRTKALLDAVMVDEERHESYSLELAKRFGGSFGAARFWEFRRNWLRAGGVVTGAVYAVSMSVLYLLLFPLALIEKSRAR</sequence>
<evidence type="ECO:0008006" key="4">
    <source>
        <dbReference type="Google" id="ProtNLM"/>
    </source>
</evidence>
<dbReference type="Proteomes" id="UP000249061">
    <property type="component" value="Unassembled WGS sequence"/>
</dbReference>
<keyword evidence="1" id="KW-1133">Transmembrane helix</keyword>
<protein>
    <recommendedName>
        <fullName evidence="4">Rubrerythrin family protein</fullName>
    </recommendedName>
</protein>
<gene>
    <name evidence="2" type="ORF">DI536_35100</name>
</gene>
<dbReference type="CDD" id="cd00657">
    <property type="entry name" value="Ferritin_like"/>
    <property type="match status" value="1"/>
</dbReference>
<evidence type="ECO:0000313" key="2">
    <source>
        <dbReference type="EMBL" id="PZR03960.1"/>
    </source>
</evidence>
<proteinExistence type="predicted"/>
<evidence type="ECO:0000256" key="1">
    <source>
        <dbReference type="SAM" id="Phobius"/>
    </source>
</evidence>
<reference evidence="2 3" key="1">
    <citation type="submission" date="2017-08" db="EMBL/GenBank/DDBJ databases">
        <title>Infants hospitalized years apart are colonized by the same room-sourced microbial strains.</title>
        <authorList>
            <person name="Brooks B."/>
            <person name="Olm M.R."/>
            <person name="Firek B.A."/>
            <person name="Baker R."/>
            <person name="Thomas B.C."/>
            <person name="Morowitz M.J."/>
            <person name="Banfield J.F."/>
        </authorList>
    </citation>
    <scope>NUCLEOTIDE SEQUENCE [LARGE SCALE GENOMIC DNA]</scope>
    <source>
        <strain evidence="2">S2_003_000_R2_14</strain>
    </source>
</reference>
<evidence type="ECO:0000313" key="3">
    <source>
        <dbReference type="Proteomes" id="UP000249061"/>
    </source>
</evidence>
<dbReference type="EMBL" id="QFQP01000067">
    <property type="protein sequence ID" value="PZR03960.1"/>
    <property type="molecule type" value="Genomic_DNA"/>
</dbReference>
<comment type="caution">
    <text evidence="2">The sequence shown here is derived from an EMBL/GenBank/DDBJ whole genome shotgun (WGS) entry which is preliminary data.</text>
</comment>
<dbReference type="InterPro" id="IPR009078">
    <property type="entry name" value="Ferritin-like_SF"/>
</dbReference>
<keyword evidence="1" id="KW-0472">Membrane</keyword>
<accession>A0A2W5SN23</accession>